<comment type="caution">
    <text evidence="1">The sequence shown here is derived from an EMBL/GenBank/DDBJ whole genome shotgun (WGS) entry which is preliminary data.</text>
</comment>
<dbReference type="OrthoDB" id="10365653at2759"/>
<gene>
    <name evidence="1" type="ORF">H5410_009839</name>
</gene>
<keyword evidence="2" id="KW-1185">Reference proteome</keyword>
<dbReference type="EMBL" id="JACXVP010000002">
    <property type="protein sequence ID" value="KAG5624621.1"/>
    <property type="molecule type" value="Genomic_DNA"/>
</dbReference>
<dbReference type="AlphaFoldDB" id="A0A9J6AJ23"/>
<proteinExistence type="predicted"/>
<accession>A0A9J6AJ23</accession>
<evidence type="ECO:0000313" key="2">
    <source>
        <dbReference type="Proteomes" id="UP000824120"/>
    </source>
</evidence>
<evidence type="ECO:0000313" key="1">
    <source>
        <dbReference type="EMBL" id="KAG5624621.1"/>
    </source>
</evidence>
<protein>
    <submittedName>
        <fullName evidence="1">Uncharacterized protein</fullName>
    </submittedName>
</protein>
<organism evidence="1 2">
    <name type="scientific">Solanum commersonii</name>
    <name type="common">Commerson's wild potato</name>
    <name type="synonym">Commerson's nightshade</name>
    <dbReference type="NCBI Taxonomy" id="4109"/>
    <lineage>
        <taxon>Eukaryota</taxon>
        <taxon>Viridiplantae</taxon>
        <taxon>Streptophyta</taxon>
        <taxon>Embryophyta</taxon>
        <taxon>Tracheophyta</taxon>
        <taxon>Spermatophyta</taxon>
        <taxon>Magnoliopsida</taxon>
        <taxon>eudicotyledons</taxon>
        <taxon>Gunneridae</taxon>
        <taxon>Pentapetalae</taxon>
        <taxon>asterids</taxon>
        <taxon>lamiids</taxon>
        <taxon>Solanales</taxon>
        <taxon>Solanaceae</taxon>
        <taxon>Solanoideae</taxon>
        <taxon>Solaneae</taxon>
        <taxon>Solanum</taxon>
    </lineage>
</organism>
<sequence length="200" mass="23294">MEDCIYFAVGFKSFDLERIKGMTGDWYEWSERSKRNITRTSFNKESMIWITQVMREASKMKGNVVERWRRLEPLSEIYFLINIRGRRRSIIIIPELTLNSGWENIADKMGRSLSSHRKEVESTKPRLVDNNFPFAEAMRSIKWTNRKGDGVNAQATLMKEEGIICINESSNTHNEVLQRSLVGDFEGRNNVLPNLAEVRS</sequence>
<dbReference type="Proteomes" id="UP000824120">
    <property type="component" value="Chromosome 2"/>
</dbReference>
<name>A0A9J6AJ23_SOLCO</name>
<reference evidence="1 2" key="1">
    <citation type="submission" date="2020-09" db="EMBL/GenBank/DDBJ databases">
        <title>De no assembly of potato wild relative species, Solanum commersonii.</title>
        <authorList>
            <person name="Cho K."/>
        </authorList>
    </citation>
    <scope>NUCLEOTIDE SEQUENCE [LARGE SCALE GENOMIC DNA]</scope>
    <source>
        <strain evidence="1">LZ3.2</strain>
        <tissue evidence="1">Leaf</tissue>
    </source>
</reference>